<dbReference type="Proteomes" id="UP000001476">
    <property type="component" value="Chromosome"/>
</dbReference>
<protein>
    <submittedName>
        <fullName evidence="1">Uncharacterized protein</fullName>
    </submittedName>
</protein>
<evidence type="ECO:0000313" key="2">
    <source>
        <dbReference type="Proteomes" id="UP000001476"/>
    </source>
</evidence>
<accession>C4Z2G1</accession>
<dbReference type="HOGENOM" id="CLU_2436382_0_0_9"/>
<reference evidence="1 2" key="1">
    <citation type="journal article" date="2009" name="Proc. Natl. Acad. Sci. U.S.A.">
        <title>Characterizing a model human gut microbiota composed of members of its two dominant bacterial phyla.</title>
        <authorList>
            <person name="Mahowald M.A."/>
            <person name="Rey F.E."/>
            <person name="Seedorf H."/>
            <person name="Turnbaugh P.J."/>
            <person name="Fulton R.S."/>
            <person name="Wollam A."/>
            <person name="Shah N."/>
            <person name="Wang C."/>
            <person name="Magrini V."/>
            <person name="Wilson R.K."/>
            <person name="Cantarel B.L."/>
            <person name="Coutinho P.M."/>
            <person name="Henrissat B."/>
            <person name="Crock L.W."/>
            <person name="Russell A."/>
            <person name="Verberkmoes N.C."/>
            <person name="Hettich R.L."/>
            <person name="Gordon J.I."/>
        </authorList>
    </citation>
    <scope>NUCLEOTIDE SEQUENCE [LARGE SCALE GENOMIC DNA]</scope>
    <source>
        <strain evidence="2">ATCC 27750 / DSM 3376 / VPI C15-48 / C15-B4</strain>
    </source>
</reference>
<organism evidence="1 2">
    <name type="scientific">Lachnospira eligens (strain ATCC 27750 / DSM 3376 / VPI C15-48 / C15-B4)</name>
    <name type="common">Eubacterium eligens</name>
    <dbReference type="NCBI Taxonomy" id="515620"/>
    <lineage>
        <taxon>Bacteria</taxon>
        <taxon>Bacillati</taxon>
        <taxon>Bacillota</taxon>
        <taxon>Clostridia</taxon>
        <taxon>Lachnospirales</taxon>
        <taxon>Lachnospiraceae</taxon>
        <taxon>Lachnospira</taxon>
    </lineage>
</organism>
<name>C4Z2G1_LACE2</name>
<proteinExistence type="predicted"/>
<keyword evidence="2" id="KW-1185">Reference proteome</keyword>
<sequence>MDENIINHLDITKLKENRQKIIDILNYLYDLESAICKDDPSAFDLINNDDNKLGTNKYADFIEMIIDANAILIKFNNILTQKNRVNFHPI</sequence>
<dbReference type="RefSeq" id="WP_012739771.1">
    <property type="nucleotide sequence ID" value="NC_012778.1"/>
</dbReference>
<dbReference type="GeneID" id="41356227"/>
<dbReference type="KEGG" id="eel:EUBELI_01544"/>
<gene>
    <name evidence="1" type="ordered locus">EUBELI_01544</name>
</gene>
<evidence type="ECO:0000313" key="1">
    <source>
        <dbReference type="EMBL" id="ACR72536.1"/>
    </source>
</evidence>
<dbReference type="AlphaFoldDB" id="C4Z2G1"/>
<dbReference type="EMBL" id="CP001104">
    <property type="protein sequence ID" value="ACR72536.1"/>
    <property type="molecule type" value="Genomic_DNA"/>
</dbReference>